<sequence length="106" mass="11515">MTDFTLAALSWVVFGITIAVVLTNFSKKKKSRNTTESQNDFEDTNVVKEKENTEEDYMSIGMSLGICFGVAIGSAFMEAFGTSALTYGICFGMLGGMVVGMNIKKK</sequence>
<keyword evidence="1" id="KW-0812">Transmembrane</keyword>
<gene>
    <name evidence="3" type="ORF">K5V21_07685</name>
</gene>
<keyword evidence="1" id="KW-1133">Transmembrane helix</keyword>
<accession>A0ABS7KX15</accession>
<name>A0ABS7KX15_CLOSR</name>
<dbReference type="RefSeq" id="WP_221860532.1">
    <property type="nucleotide sequence ID" value="NZ_JAIKTU010000005.1"/>
</dbReference>
<keyword evidence="1" id="KW-0472">Membrane</keyword>
<evidence type="ECO:0000256" key="1">
    <source>
        <dbReference type="SAM" id="Phobius"/>
    </source>
</evidence>
<protein>
    <recommendedName>
        <fullName evidence="2">Glycine zipper-like domain-containing protein</fullName>
    </recommendedName>
</protein>
<dbReference type="Pfam" id="PF26273">
    <property type="entry name" value="Gly_zipper"/>
    <property type="match status" value="1"/>
</dbReference>
<reference evidence="3 4" key="1">
    <citation type="journal article" date="2021" name="Cell Host Microbe">
        <title>in vivo commensal control of Clostridioides difficile virulence.</title>
        <authorList>
            <person name="Girinathan B.P."/>
            <person name="Dibenedetto N."/>
            <person name="Worley J.N."/>
            <person name="Peltier J."/>
            <person name="Arrieta-Ortiz M.L."/>
            <person name="Rupa Christinal Immanuel S."/>
            <person name="Lavin R."/>
            <person name="Delaney M.L."/>
            <person name="Cummins C."/>
            <person name="Hoffmann M."/>
            <person name="Luo Y."/>
            <person name="Gonzalez-Escalona N."/>
            <person name="Allard M."/>
            <person name="Onderdonk A.B."/>
            <person name="Gerber G.K."/>
            <person name="Sonenshein A.L."/>
            <person name="Baliga N."/>
            <person name="Dupuy B."/>
            <person name="Bry L."/>
        </authorList>
    </citation>
    <scope>NUCLEOTIDE SEQUENCE [LARGE SCALE GENOMIC DNA]</scope>
    <source>
        <strain evidence="3 4">DSM 599</strain>
    </source>
</reference>
<feature type="transmembrane region" description="Helical" evidence="1">
    <location>
        <begin position="6"/>
        <end position="25"/>
    </location>
</feature>
<dbReference type="EMBL" id="JAIKTU010000005">
    <property type="protein sequence ID" value="MBY0755336.1"/>
    <property type="molecule type" value="Genomic_DNA"/>
</dbReference>
<evidence type="ECO:0000259" key="2">
    <source>
        <dbReference type="Pfam" id="PF26273"/>
    </source>
</evidence>
<organism evidence="3 4">
    <name type="scientific">Clostridium sardiniense</name>
    <name type="common">Clostridium absonum</name>
    <dbReference type="NCBI Taxonomy" id="29369"/>
    <lineage>
        <taxon>Bacteria</taxon>
        <taxon>Bacillati</taxon>
        <taxon>Bacillota</taxon>
        <taxon>Clostridia</taxon>
        <taxon>Eubacteriales</taxon>
        <taxon>Clostridiaceae</taxon>
        <taxon>Clostridium</taxon>
    </lineage>
</organism>
<feature type="transmembrane region" description="Helical" evidence="1">
    <location>
        <begin position="57"/>
        <end position="77"/>
    </location>
</feature>
<dbReference type="Proteomes" id="UP001299068">
    <property type="component" value="Unassembled WGS sequence"/>
</dbReference>
<feature type="transmembrane region" description="Helical" evidence="1">
    <location>
        <begin position="83"/>
        <end position="103"/>
    </location>
</feature>
<proteinExistence type="predicted"/>
<evidence type="ECO:0000313" key="4">
    <source>
        <dbReference type="Proteomes" id="UP001299068"/>
    </source>
</evidence>
<evidence type="ECO:0000313" key="3">
    <source>
        <dbReference type="EMBL" id="MBY0755336.1"/>
    </source>
</evidence>
<feature type="domain" description="Glycine zipper-like" evidence="2">
    <location>
        <begin position="58"/>
        <end position="106"/>
    </location>
</feature>
<comment type="caution">
    <text evidence="3">The sequence shown here is derived from an EMBL/GenBank/DDBJ whole genome shotgun (WGS) entry which is preliminary data.</text>
</comment>
<dbReference type="InterPro" id="IPR058598">
    <property type="entry name" value="Gly_zipper-like_dom"/>
</dbReference>
<keyword evidence="4" id="KW-1185">Reference proteome</keyword>